<protein>
    <recommendedName>
        <fullName evidence="8">Rhodopsin domain-containing protein</fullName>
    </recommendedName>
</protein>
<feature type="transmembrane region" description="Helical" evidence="7">
    <location>
        <begin position="146"/>
        <end position="175"/>
    </location>
</feature>
<evidence type="ECO:0000259" key="8">
    <source>
        <dbReference type="Pfam" id="PF20684"/>
    </source>
</evidence>
<dbReference type="InterPro" id="IPR049326">
    <property type="entry name" value="Rhodopsin_dom_fungi"/>
</dbReference>
<name>A0A9P5LEE3_9HYPO</name>
<dbReference type="EMBL" id="JAANBB010000209">
    <property type="protein sequence ID" value="KAF7546548.1"/>
    <property type="molecule type" value="Genomic_DNA"/>
</dbReference>
<feature type="region of interest" description="Disordered" evidence="6">
    <location>
        <begin position="357"/>
        <end position="412"/>
    </location>
</feature>
<feature type="transmembrane region" description="Helical" evidence="7">
    <location>
        <begin position="231"/>
        <end position="253"/>
    </location>
</feature>
<evidence type="ECO:0000256" key="5">
    <source>
        <dbReference type="ARBA" id="ARBA00038359"/>
    </source>
</evidence>
<keyword evidence="4 7" id="KW-0472">Membrane</keyword>
<sequence>MIPLDHNIAARATESDAESSAIPLITGPFPPLNQYGKSLVAASVIMVAFTTAWTVMRIISRNIRKTQYHVEDYLYFAGQILYYGVAASFILAVAVGGAGNDMSRLDPSVITNYSRIALACQLLYALCLGFIKIAVICMIRRIFRTAGLWFIVATWAVTAMCIAWSMYTIILPFVICKPVESAWGGAVPEECGDNVKAYAAVAVLDIISEVSIVALPMKMVYDLQMNRAHKVALLGVFGAGFVTIVFSCVRLYYVYNIDFNNITKSFAEASISSILQSGIAVMVASSPMLRPVFDRTALRWLGISLRSSQKDSSARAARSQSNGGGAGRMGLGPSHPRSTGFKQMPESEEHLAWELGPMDGKFSEQKTTVQATRASDESINEQSRQIENGTQSPTFLSKAESGCRKAKSQNAKPMLCQKSRDFGIAQGPRTVRIGHLIGTPGATV</sequence>
<feature type="transmembrane region" description="Helical" evidence="7">
    <location>
        <begin position="39"/>
        <end position="60"/>
    </location>
</feature>
<feature type="region of interest" description="Disordered" evidence="6">
    <location>
        <begin position="311"/>
        <end position="345"/>
    </location>
</feature>
<keyword evidence="2 7" id="KW-0812">Transmembrane</keyword>
<evidence type="ECO:0000256" key="7">
    <source>
        <dbReference type="SAM" id="Phobius"/>
    </source>
</evidence>
<dbReference type="PANTHER" id="PTHR33048:SF57">
    <property type="entry name" value="INTEGRAL MEMBRANE PROTEIN-RELATED"/>
    <property type="match status" value="1"/>
</dbReference>
<dbReference type="Pfam" id="PF20684">
    <property type="entry name" value="Fung_rhodopsin"/>
    <property type="match status" value="1"/>
</dbReference>
<dbReference type="OrthoDB" id="5421689at2759"/>
<gene>
    <name evidence="9" type="ORF">G7Z17_g8346</name>
</gene>
<evidence type="ECO:0000313" key="9">
    <source>
        <dbReference type="EMBL" id="KAF7546548.1"/>
    </source>
</evidence>
<comment type="subcellular location">
    <subcellularLocation>
        <location evidence="1">Membrane</location>
        <topology evidence="1">Multi-pass membrane protein</topology>
    </subcellularLocation>
</comment>
<dbReference type="AlphaFoldDB" id="A0A9P5LEE3"/>
<evidence type="ECO:0000256" key="1">
    <source>
        <dbReference type="ARBA" id="ARBA00004141"/>
    </source>
</evidence>
<dbReference type="InterPro" id="IPR052337">
    <property type="entry name" value="SAT4-like"/>
</dbReference>
<feature type="transmembrane region" description="Helical" evidence="7">
    <location>
        <begin position="72"/>
        <end position="96"/>
    </location>
</feature>
<keyword evidence="10" id="KW-1185">Reference proteome</keyword>
<evidence type="ECO:0000256" key="6">
    <source>
        <dbReference type="SAM" id="MobiDB-lite"/>
    </source>
</evidence>
<keyword evidence="3 7" id="KW-1133">Transmembrane helix</keyword>
<proteinExistence type="inferred from homology"/>
<reference evidence="9" key="1">
    <citation type="submission" date="2020-03" db="EMBL/GenBank/DDBJ databases">
        <title>Draft Genome Sequence of Cylindrodendrum hubeiense.</title>
        <authorList>
            <person name="Buettner E."/>
            <person name="Kellner H."/>
        </authorList>
    </citation>
    <scope>NUCLEOTIDE SEQUENCE</scope>
    <source>
        <strain evidence="9">IHI 201604</strain>
    </source>
</reference>
<accession>A0A9P5LEE3</accession>
<feature type="domain" description="Rhodopsin" evidence="8">
    <location>
        <begin position="56"/>
        <end position="294"/>
    </location>
</feature>
<dbReference type="Proteomes" id="UP000722485">
    <property type="component" value="Unassembled WGS sequence"/>
</dbReference>
<comment type="similarity">
    <text evidence="5">Belongs to the SAT4 family.</text>
</comment>
<organism evidence="9 10">
    <name type="scientific">Cylindrodendrum hubeiense</name>
    <dbReference type="NCBI Taxonomy" id="595255"/>
    <lineage>
        <taxon>Eukaryota</taxon>
        <taxon>Fungi</taxon>
        <taxon>Dikarya</taxon>
        <taxon>Ascomycota</taxon>
        <taxon>Pezizomycotina</taxon>
        <taxon>Sordariomycetes</taxon>
        <taxon>Hypocreomycetidae</taxon>
        <taxon>Hypocreales</taxon>
        <taxon>Nectriaceae</taxon>
        <taxon>Cylindrodendrum</taxon>
    </lineage>
</organism>
<evidence type="ECO:0000313" key="10">
    <source>
        <dbReference type="Proteomes" id="UP000722485"/>
    </source>
</evidence>
<feature type="compositionally biased region" description="Polar residues" evidence="6">
    <location>
        <begin position="380"/>
        <end position="395"/>
    </location>
</feature>
<evidence type="ECO:0000256" key="4">
    <source>
        <dbReference type="ARBA" id="ARBA00023136"/>
    </source>
</evidence>
<feature type="transmembrane region" description="Helical" evidence="7">
    <location>
        <begin position="116"/>
        <end position="139"/>
    </location>
</feature>
<evidence type="ECO:0000256" key="3">
    <source>
        <dbReference type="ARBA" id="ARBA00022989"/>
    </source>
</evidence>
<comment type="caution">
    <text evidence="9">The sequence shown here is derived from an EMBL/GenBank/DDBJ whole genome shotgun (WGS) entry which is preliminary data.</text>
</comment>
<dbReference type="GO" id="GO:0016020">
    <property type="term" value="C:membrane"/>
    <property type="evidence" value="ECO:0007669"/>
    <property type="project" value="UniProtKB-SubCell"/>
</dbReference>
<evidence type="ECO:0000256" key="2">
    <source>
        <dbReference type="ARBA" id="ARBA00022692"/>
    </source>
</evidence>
<dbReference type="PANTHER" id="PTHR33048">
    <property type="entry name" value="PTH11-LIKE INTEGRAL MEMBRANE PROTEIN (AFU_ORTHOLOGUE AFUA_5G11245)"/>
    <property type="match status" value="1"/>
</dbReference>